<evidence type="ECO:0000313" key="3">
    <source>
        <dbReference type="EMBL" id="AJP49610.1"/>
    </source>
</evidence>
<dbReference type="InterPro" id="IPR011990">
    <property type="entry name" value="TPR-like_helical_dom_sf"/>
</dbReference>
<comment type="similarity">
    <text evidence="1">Belongs to the transglycosylase Slt family.</text>
</comment>
<dbReference type="InterPro" id="IPR000189">
    <property type="entry name" value="Transglyc_AS"/>
</dbReference>
<evidence type="ECO:0000256" key="1">
    <source>
        <dbReference type="ARBA" id="ARBA00007734"/>
    </source>
</evidence>
<organism evidence="3 4">
    <name type="scientific">Rugosibacter aromaticivorans</name>
    <dbReference type="NCBI Taxonomy" id="1565605"/>
    <lineage>
        <taxon>Bacteria</taxon>
        <taxon>Pseudomonadati</taxon>
        <taxon>Pseudomonadota</taxon>
        <taxon>Betaproteobacteria</taxon>
        <taxon>Nitrosomonadales</taxon>
        <taxon>Sterolibacteriaceae</taxon>
        <taxon>Rugosibacter</taxon>
    </lineage>
</organism>
<dbReference type="SMART" id="SM00671">
    <property type="entry name" value="SEL1"/>
    <property type="match status" value="2"/>
</dbReference>
<name>A0A0C5JCS7_9PROT</name>
<dbReference type="KEGG" id="rbu:PG1C_10815"/>
<gene>
    <name evidence="3" type="ORF">PG1C_10815</name>
</gene>
<proteinExistence type="inferred from homology"/>
<dbReference type="PANTHER" id="PTHR37423:SF2">
    <property type="entry name" value="MEMBRANE-BOUND LYTIC MUREIN TRANSGLYCOSYLASE C"/>
    <property type="match status" value="1"/>
</dbReference>
<dbReference type="STRING" id="1565605.PG1C_10815"/>
<dbReference type="InterPro" id="IPR023346">
    <property type="entry name" value="Lysozyme-like_dom_sf"/>
</dbReference>
<dbReference type="Pfam" id="PF01464">
    <property type="entry name" value="SLT"/>
    <property type="match status" value="1"/>
</dbReference>
<evidence type="ECO:0000313" key="4">
    <source>
        <dbReference type="Proteomes" id="UP000061603"/>
    </source>
</evidence>
<accession>A0A0C5JCS7</accession>
<dbReference type="PATRIC" id="fig|1565605.3.peg.2300"/>
<dbReference type="AlphaFoldDB" id="A0A0C5JCS7"/>
<dbReference type="PROSITE" id="PS00922">
    <property type="entry name" value="TRANSGLYCOSYLASE"/>
    <property type="match status" value="1"/>
</dbReference>
<dbReference type="InterPro" id="IPR006597">
    <property type="entry name" value="Sel1-like"/>
</dbReference>
<keyword evidence="4" id="KW-1185">Reference proteome</keyword>
<evidence type="ECO:0000259" key="2">
    <source>
        <dbReference type="Pfam" id="PF01464"/>
    </source>
</evidence>
<dbReference type="Pfam" id="PF08238">
    <property type="entry name" value="Sel1"/>
    <property type="match status" value="2"/>
</dbReference>
<sequence>MGLVTFAVSPAPTFAAQEQTAETWRALREEALAYEHGEGVPKNSEKAVALYCQGAKAGDPEARYSLGWMYMNGRGVPRSDGLAAYFFKLAADQGHVPSLKMLPFVGQPVTEPPDCLREKTFASNEVDWIFTNEKQRRLATLINRLAPEYGVSPRFAYAVAHTESNLDPNAISPKNAQGIMQLIPDTSARFNVKKPFDPEQNVRGGLAYLRWLLAYFRGDVALVAAAYNAGEGAVNHHRGIPPYAETRQYVKRILALFPQREHPFDPAITQPSPNLPQIARHMAHTEP</sequence>
<protein>
    <submittedName>
        <fullName evidence="3">Lytic transglycosylase</fullName>
    </submittedName>
</protein>
<dbReference type="SUPFAM" id="SSF81901">
    <property type="entry name" value="HCP-like"/>
    <property type="match status" value="1"/>
</dbReference>
<dbReference type="SUPFAM" id="SSF53955">
    <property type="entry name" value="Lysozyme-like"/>
    <property type="match status" value="1"/>
</dbReference>
<dbReference type="PANTHER" id="PTHR37423">
    <property type="entry name" value="SOLUBLE LYTIC MUREIN TRANSGLYCOSYLASE-RELATED"/>
    <property type="match status" value="1"/>
</dbReference>
<dbReference type="GO" id="GO:0008933">
    <property type="term" value="F:peptidoglycan lytic transglycosylase activity"/>
    <property type="evidence" value="ECO:0007669"/>
    <property type="project" value="InterPro"/>
</dbReference>
<dbReference type="CDD" id="cd00254">
    <property type="entry name" value="LT-like"/>
    <property type="match status" value="1"/>
</dbReference>
<dbReference type="HOGENOM" id="CLU_065765_0_0_4"/>
<reference evidence="3 4" key="1">
    <citation type="journal article" date="2015" name="Genome Announc.">
        <title>Complete Genome Sequence of a Novel Bacterium within the Family Rhodocyclaceae That Degrades Polycyclic Aromatic Hydrocarbons.</title>
        <authorList>
            <person name="Singleton D.R."/>
            <person name="Dickey A.N."/>
            <person name="Scholl E.H."/>
            <person name="Wright F.A."/>
            <person name="Aitken M.D."/>
        </authorList>
    </citation>
    <scope>NUCLEOTIDE SEQUENCE [LARGE SCALE GENOMIC DNA]</scope>
    <source>
        <strain evidence="4">PG1-Ca6</strain>
    </source>
</reference>
<dbReference type="Proteomes" id="UP000061603">
    <property type="component" value="Chromosome"/>
</dbReference>
<dbReference type="Gene3D" id="1.25.40.10">
    <property type="entry name" value="Tetratricopeptide repeat domain"/>
    <property type="match status" value="1"/>
</dbReference>
<dbReference type="GO" id="GO:0016020">
    <property type="term" value="C:membrane"/>
    <property type="evidence" value="ECO:0007669"/>
    <property type="project" value="InterPro"/>
</dbReference>
<feature type="domain" description="Transglycosylase SLT" evidence="2">
    <location>
        <begin position="142"/>
        <end position="239"/>
    </location>
</feature>
<dbReference type="Gene3D" id="1.10.530.10">
    <property type="match status" value="1"/>
</dbReference>
<dbReference type="EMBL" id="CP010554">
    <property type="protein sequence ID" value="AJP49610.1"/>
    <property type="molecule type" value="Genomic_DNA"/>
</dbReference>
<dbReference type="GO" id="GO:0000270">
    <property type="term" value="P:peptidoglycan metabolic process"/>
    <property type="evidence" value="ECO:0007669"/>
    <property type="project" value="InterPro"/>
</dbReference>
<dbReference type="InterPro" id="IPR008258">
    <property type="entry name" value="Transglycosylase_SLT_dom_1"/>
</dbReference>